<dbReference type="EMBL" id="ADBL01001374">
    <property type="status" value="NOT_ANNOTATED_CDS"/>
    <property type="molecule type" value="Genomic_DNA"/>
</dbReference>
<dbReference type="EnsemblFungi" id="MAPG_05748T0">
    <property type="protein sequence ID" value="MAPG_05748T0"/>
    <property type="gene ID" value="MAPG_05748"/>
</dbReference>
<keyword evidence="4" id="KW-0805">Transcription regulation</keyword>
<evidence type="ECO:0000259" key="10">
    <source>
        <dbReference type="PROSITE" id="PS00036"/>
    </source>
</evidence>
<evidence type="ECO:0000256" key="4">
    <source>
        <dbReference type="ARBA" id="ARBA00023015"/>
    </source>
</evidence>
<evidence type="ECO:0000256" key="3">
    <source>
        <dbReference type="ARBA" id="ARBA00007163"/>
    </source>
</evidence>
<evidence type="ECO:0000256" key="8">
    <source>
        <dbReference type="ARBA" id="ARBA00044067"/>
    </source>
</evidence>
<keyword evidence="6" id="KW-0804">Transcription</keyword>
<dbReference type="OMA" id="LYAYHEL"/>
<dbReference type="InterPro" id="IPR046347">
    <property type="entry name" value="bZIP_sf"/>
</dbReference>
<dbReference type="STRING" id="644358.A0A0C4E081"/>
<dbReference type="PANTHER" id="PTHR40621">
    <property type="entry name" value="TRANSCRIPTION FACTOR KAPC-RELATED"/>
    <property type="match status" value="1"/>
</dbReference>
<evidence type="ECO:0000256" key="6">
    <source>
        <dbReference type="ARBA" id="ARBA00023163"/>
    </source>
</evidence>
<reference evidence="12" key="4">
    <citation type="journal article" date="2015" name="G3 (Bethesda)">
        <title>Genome sequences of three phytopathogenic species of the Magnaporthaceae family of fungi.</title>
        <authorList>
            <person name="Okagaki L.H."/>
            <person name="Nunes C.C."/>
            <person name="Sailsbery J."/>
            <person name="Clay B."/>
            <person name="Brown D."/>
            <person name="John T."/>
            <person name="Oh Y."/>
            <person name="Young N."/>
            <person name="Fitzgerald M."/>
            <person name="Haas B.J."/>
            <person name="Zeng Q."/>
            <person name="Young S."/>
            <person name="Adiconis X."/>
            <person name="Fan L."/>
            <person name="Levin J.Z."/>
            <person name="Mitchell T.K."/>
            <person name="Okubara P.A."/>
            <person name="Farman M.L."/>
            <person name="Kohn L.M."/>
            <person name="Birren B."/>
            <person name="Ma L.-J."/>
            <person name="Dean R.A."/>
        </authorList>
    </citation>
    <scope>NUCLEOTIDE SEQUENCE</scope>
    <source>
        <strain evidence="12">ATCC 64411 / 73-15</strain>
    </source>
</reference>
<dbReference type="PROSITE" id="PS00036">
    <property type="entry name" value="BZIP_BASIC"/>
    <property type="match status" value="1"/>
</dbReference>
<dbReference type="Proteomes" id="UP000011715">
    <property type="component" value="Unassembled WGS sequence"/>
</dbReference>
<dbReference type="AlphaFoldDB" id="A0A0C4E081"/>
<feature type="domain" description="BZIP" evidence="10">
    <location>
        <begin position="100"/>
        <end position="115"/>
    </location>
</feature>
<feature type="region of interest" description="Disordered" evidence="9">
    <location>
        <begin position="29"/>
        <end position="119"/>
    </location>
</feature>
<evidence type="ECO:0000313" key="13">
    <source>
        <dbReference type="Proteomes" id="UP000011715"/>
    </source>
</evidence>
<keyword evidence="7" id="KW-0539">Nucleus</keyword>
<evidence type="ECO:0000256" key="1">
    <source>
        <dbReference type="ARBA" id="ARBA00004049"/>
    </source>
</evidence>
<dbReference type="InterPro" id="IPR050936">
    <property type="entry name" value="AP-1-like"/>
</dbReference>
<dbReference type="VEuPathDB" id="FungiDB:MAPG_05748"/>
<dbReference type="SMART" id="SM00338">
    <property type="entry name" value="BRLZ"/>
    <property type="match status" value="1"/>
</dbReference>
<accession>A0A0C4E081</accession>
<dbReference type="GO" id="GO:0001228">
    <property type="term" value="F:DNA-binding transcription activator activity, RNA polymerase II-specific"/>
    <property type="evidence" value="ECO:0007669"/>
    <property type="project" value="TreeGrafter"/>
</dbReference>
<dbReference type="Gene3D" id="1.20.5.170">
    <property type="match status" value="1"/>
</dbReference>
<proteinExistence type="inferred from homology"/>
<keyword evidence="13" id="KW-1185">Reference proteome</keyword>
<dbReference type="SUPFAM" id="SSF57959">
    <property type="entry name" value="Leucine zipper domain"/>
    <property type="match status" value="1"/>
</dbReference>
<evidence type="ECO:0000256" key="2">
    <source>
        <dbReference type="ARBA" id="ARBA00004123"/>
    </source>
</evidence>
<dbReference type="GO" id="GO:0090575">
    <property type="term" value="C:RNA polymerase II transcription regulator complex"/>
    <property type="evidence" value="ECO:0007669"/>
    <property type="project" value="TreeGrafter"/>
</dbReference>
<feature type="compositionally biased region" description="Polar residues" evidence="9">
    <location>
        <begin position="29"/>
        <end position="40"/>
    </location>
</feature>
<evidence type="ECO:0000256" key="9">
    <source>
        <dbReference type="SAM" id="MobiDB-lite"/>
    </source>
</evidence>
<comment type="similarity">
    <text evidence="3">Belongs to the bZIP family.</text>
</comment>
<name>A0A0C4E081_MAGP6</name>
<gene>
    <name evidence="11" type="ORF">MAPG_05748</name>
</gene>
<dbReference type="PANTHER" id="PTHR40621:SF11">
    <property type="entry name" value="TRANSCRIPTION FACTOR KAPC-RELATED"/>
    <property type="match status" value="1"/>
</dbReference>
<protein>
    <recommendedName>
        <fullName evidence="8">Putative transcription factor kapC</fullName>
    </recommendedName>
</protein>
<dbReference type="OrthoDB" id="2593073at2759"/>
<dbReference type="EMBL" id="GL876969">
    <property type="protein sequence ID" value="KLU86737.1"/>
    <property type="molecule type" value="Genomic_DNA"/>
</dbReference>
<evidence type="ECO:0000313" key="12">
    <source>
        <dbReference type="EnsemblFungi" id="MAPG_05748T0"/>
    </source>
</evidence>
<dbReference type="InterPro" id="IPR004827">
    <property type="entry name" value="bZIP"/>
</dbReference>
<dbReference type="eggNOG" id="ENOG502S175">
    <property type="taxonomic scope" value="Eukaryota"/>
</dbReference>
<comment type="function">
    <text evidence="1">Putative transcription factor.</text>
</comment>
<reference evidence="12" key="5">
    <citation type="submission" date="2015-06" db="UniProtKB">
        <authorList>
            <consortium name="EnsemblFungi"/>
        </authorList>
    </citation>
    <scope>IDENTIFICATION</scope>
    <source>
        <strain evidence="12">ATCC 64411</strain>
    </source>
</reference>
<reference evidence="13" key="1">
    <citation type="submission" date="2010-05" db="EMBL/GenBank/DDBJ databases">
        <title>The genome sequence of Magnaporthe poae strain ATCC 64411.</title>
        <authorList>
            <person name="Ma L.-J."/>
            <person name="Dead R."/>
            <person name="Young S."/>
            <person name="Zeng Q."/>
            <person name="Koehrsen M."/>
            <person name="Alvarado L."/>
            <person name="Berlin A."/>
            <person name="Chapman S.B."/>
            <person name="Chen Z."/>
            <person name="Freedman E."/>
            <person name="Gellesch M."/>
            <person name="Goldberg J."/>
            <person name="Griggs A."/>
            <person name="Gujja S."/>
            <person name="Heilman E.R."/>
            <person name="Heiman D."/>
            <person name="Hepburn T."/>
            <person name="Howarth C."/>
            <person name="Jen D."/>
            <person name="Larson L."/>
            <person name="Mehta T."/>
            <person name="Neiman D."/>
            <person name="Pearson M."/>
            <person name="Roberts A."/>
            <person name="Saif S."/>
            <person name="Shea T."/>
            <person name="Shenoy N."/>
            <person name="Sisk P."/>
            <person name="Stolte C."/>
            <person name="Sykes S."/>
            <person name="Walk T."/>
            <person name="White J."/>
            <person name="Yandava C."/>
            <person name="Haas B."/>
            <person name="Nusbaum C."/>
            <person name="Birren B."/>
        </authorList>
    </citation>
    <scope>NUCLEOTIDE SEQUENCE [LARGE SCALE GENOMIC DNA]</scope>
    <source>
        <strain evidence="13">ATCC 64411 / 73-15</strain>
    </source>
</reference>
<keyword evidence="5" id="KW-0238">DNA-binding</keyword>
<organism evidence="12 13">
    <name type="scientific">Magnaporthiopsis poae (strain ATCC 64411 / 73-15)</name>
    <name type="common">Kentucky bluegrass fungus</name>
    <name type="synonym">Magnaporthe poae</name>
    <dbReference type="NCBI Taxonomy" id="644358"/>
    <lineage>
        <taxon>Eukaryota</taxon>
        <taxon>Fungi</taxon>
        <taxon>Dikarya</taxon>
        <taxon>Ascomycota</taxon>
        <taxon>Pezizomycotina</taxon>
        <taxon>Sordariomycetes</taxon>
        <taxon>Sordariomycetidae</taxon>
        <taxon>Magnaporthales</taxon>
        <taxon>Magnaporthaceae</taxon>
        <taxon>Magnaporthiopsis</taxon>
    </lineage>
</organism>
<dbReference type="CDD" id="cd14688">
    <property type="entry name" value="bZIP_YAP"/>
    <property type="match status" value="1"/>
</dbReference>
<comment type="subcellular location">
    <subcellularLocation>
        <location evidence="2">Nucleus</location>
    </subcellularLocation>
</comment>
<evidence type="ECO:0000256" key="7">
    <source>
        <dbReference type="ARBA" id="ARBA00023242"/>
    </source>
</evidence>
<sequence length="226" mass="25240">MEQISPLLDLPSPVSSYHYLYAQEEQYLDTHTSDSQSPQYDMSYLQDFGLGEVYPSPPAAGEGEADSPPSHEASPTAPKAPAKRKRENRYKNAPPSVLSRRRAQNRASQRAYRERKDQRIKDLEQMLSDSKQRNDVLSQAYQGLHAEFVKLKAARQMAAAAVHQHQGGHQGHHHQHHQQHCQPQQQPTTTTFAAFAADPSSALGLPDTGLDLDVFGYTDLATYAHI</sequence>
<dbReference type="GO" id="GO:0000976">
    <property type="term" value="F:transcription cis-regulatory region binding"/>
    <property type="evidence" value="ECO:0007669"/>
    <property type="project" value="InterPro"/>
</dbReference>
<reference evidence="11" key="2">
    <citation type="submission" date="2010-05" db="EMBL/GenBank/DDBJ databases">
        <title>The Genome Sequence of Magnaporthe poae strain ATCC 64411.</title>
        <authorList>
            <consortium name="The Broad Institute Genome Sequencing Platform"/>
            <consortium name="Broad Institute Genome Sequencing Center for Infectious Disease"/>
            <person name="Ma L.-J."/>
            <person name="Dead R."/>
            <person name="Young S."/>
            <person name="Zeng Q."/>
            <person name="Koehrsen M."/>
            <person name="Alvarado L."/>
            <person name="Berlin A."/>
            <person name="Chapman S.B."/>
            <person name="Chen Z."/>
            <person name="Freedman E."/>
            <person name="Gellesch M."/>
            <person name="Goldberg J."/>
            <person name="Griggs A."/>
            <person name="Gujja S."/>
            <person name="Heilman E.R."/>
            <person name="Heiman D."/>
            <person name="Hepburn T."/>
            <person name="Howarth C."/>
            <person name="Jen D."/>
            <person name="Larson L."/>
            <person name="Mehta T."/>
            <person name="Neiman D."/>
            <person name="Pearson M."/>
            <person name="Roberts A."/>
            <person name="Saif S."/>
            <person name="Shea T."/>
            <person name="Shenoy N."/>
            <person name="Sisk P."/>
            <person name="Stolte C."/>
            <person name="Sykes S."/>
            <person name="Walk T."/>
            <person name="White J."/>
            <person name="Yandava C."/>
            <person name="Haas B."/>
            <person name="Nusbaum C."/>
            <person name="Birren B."/>
        </authorList>
    </citation>
    <scope>NUCLEOTIDE SEQUENCE</scope>
    <source>
        <strain evidence="11">ATCC 64411</strain>
    </source>
</reference>
<evidence type="ECO:0000313" key="11">
    <source>
        <dbReference type="EMBL" id="KLU86737.1"/>
    </source>
</evidence>
<reference evidence="11" key="3">
    <citation type="submission" date="2011-03" db="EMBL/GenBank/DDBJ databases">
        <title>Annotation of Magnaporthe poae ATCC 64411.</title>
        <authorList>
            <person name="Ma L.-J."/>
            <person name="Dead R."/>
            <person name="Young S.K."/>
            <person name="Zeng Q."/>
            <person name="Gargeya S."/>
            <person name="Fitzgerald M."/>
            <person name="Haas B."/>
            <person name="Abouelleil A."/>
            <person name="Alvarado L."/>
            <person name="Arachchi H.M."/>
            <person name="Berlin A."/>
            <person name="Brown A."/>
            <person name="Chapman S.B."/>
            <person name="Chen Z."/>
            <person name="Dunbar C."/>
            <person name="Freedman E."/>
            <person name="Gearin G."/>
            <person name="Gellesch M."/>
            <person name="Goldberg J."/>
            <person name="Griggs A."/>
            <person name="Gujja S."/>
            <person name="Heiman D."/>
            <person name="Howarth C."/>
            <person name="Larson L."/>
            <person name="Lui A."/>
            <person name="MacDonald P.J.P."/>
            <person name="Mehta T."/>
            <person name="Montmayeur A."/>
            <person name="Murphy C."/>
            <person name="Neiman D."/>
            <person name="Pearson M."/>
            <person name="Priest M."/>
            <person name="Roberts A."/>
            <person name="Saif S."/>
            <person name="Shea T."/>
            <person name="Shenoy N."/>
            <person name="Sisk P."/>
            <person name="Stolte C."/>
            <person name="Sykes S."/>
            <person name="Yandava C."/>
            <person name="Wortman J."/>
            <person name="Nusbaum C."/>
            <person name="Birren B."/>
        </authorList>
    </citation>
    <scope>NUCLEOTIDE SEQUENCE</scope>
    <source>
        <strain evidence="11">ATCC 64411</strain>
    </source>
</reference>
<evidence type="ECO:0000256" key="5">
    <source>
        <dbReference type="ARBA" id="ARBA00023125"/>
    </source>
</evidence>